<feature type="non-terminal residue" evidence="1">
    <location>
        <position position="66"/>
    </location>
</feature>
<dbReference type="EMBL" id="CAJVQB010077379">
    <property type="protein sequence ID" value="CAG8844871.1"/>
    <property type="molecule type" value="Genomic_DNA"/>
</dbReference>
<comment type="caution">
    <text evidence="1">The sequence shown here is derived from an EMBL/GenBank/DDBJ whole genome shotgun (WGS) entry which is preliminary data.</text>
</comment>
<evidence type="ECO:0000313" key="1">
    <source>
        <dbReference type="EMBL" id="CAG8844871.1"/>
    </source>
</evidence>
<gene>
    <name evidence="1" type="ORF">GMARGA_LOCUS37340</name>
</gene>
<proteinExistence type="predicted"/>
<accession>A0ABN7X341</accession>
<organism evidence="1 2">
    <name type="scientific">Gigaspora margarita</name>
    <dbReference type="NCBI Taxonomy" id="4874"/>
    <lineage>
        <taxon>Eukaryota</taxon>
        <taxon>Fungi</taxon>
        <taxon>Fungi incertae sedis</taxon>
        <taxon>Mucoromycota</taxon>
        <taxon>Glomeromycotina</taxon>
        <taxon>Glomeromycetes</taxon>
        <taxon>Diversisporales</taxon>
        <taxon>Gigasporaceae</taxon>
        <taxon>Gigaspora</taxon>
    </lineage>
</organism>
<evidence type="ECO:0000313" key="2">
    <source>
        <dbReference type="Proteomes" id="UP000789901"/>
    </source>
</evidence>
<sequence length="66" mass="7429">MTSPSFCIGNNSDILLLFGQAVEHYLNSLSISYNICYKVQNQKQINKVVKQGLVVVEYVEGSINYL</sequence>
<reference evidence="1 2" key="1">
    <citation type="submission" date="2021-06" db="EMBL/GenBank/DDBJ databases">
        <authorList>
            <person name="Kallberg Y."/>
            <person name="Tangrot J."/>
            <person name="Rosling A."/>
        </authorList>
    </citation>
    <scope>NUCLEOTIDE SEQUENCE [LARGE SCALE GENOMIC DNA]</scope>
    <source>
        <strain evidence="1 2">120-4 pot B 10/14</strain>
    </source>
</reference>
<protein>
    <submittedName>
        <fullName evidence="1">35078_t:CDS:1</fullName>
    </submittedName>
</protein>
<dbReference type="Proteomes" id="UP000789901">
    <property type="component" value="Unassembled WGS sequence"/>
</dbReference>
<keyword evidence="2" id="KW-1185">Reference proteome</keyword>
<name>A0ABN7X341_GIGMA</name>